<dbReference type="OrthoDB" id="125903at2759"/>
<dbReference type="InterPro" id="IPR019194">
    <property type="entry name" value="Tscrpt_elong_fac_Eaf_N"/>
</dbReference>
<dbReference type="GeneID" id="27901672"/>
<reference evidence="3 4" key="1">
    <citation type="journal article" date="2012" name="PLoS Pathog.">
        <title>Diverse lifestyles and strategies of plant pathogenesis encoded in the genomes of eighteen Dothideomycetes fungi.</title>
        <authorList>
            <person name="Ohm R.A."/>
            <person name="Feau N."/>
            <person name="Henrissat B."/>
            <person name="Schoch C.L."/>
            <person name="Horwitz B.A."/>
            <person name="Barry K.W."/>
            <person name="Condon B.J."/>
            <person name="Copeland A.C."/>
            <person name="Dhillon B."/>
            <person name="Glaser F."/>
            <person name="Hesse C.N."/>
            <person name="Kosti I."/>
            <person name="LaButti K."/>
            <person name="Lindquist E.A."/>
            <person name="Lucas S."/>
            <person name="Salamov A.A."/>
            <person name="Bradshaw R.E."/>
            <person name="Ciuffetti L."/>
            <person name="Hamelin R.C."/>
            <person name="Kema G.H.J."/>
            <person name="Lawrence C."/>
            <person name="Scott J.A."/>
            <person name="Spatafora J.W."/>
            <person name="Turgeon B.G."/>
            <person name="de Wit P.J.G.M."/>
            <person name="Zhong S."/>
            <person name="Goodwin S.B."/>
            <person name="Grigoriev I.V."/>
        </authorList>
    </citation>
    <scope>NUCLEOTIDE SEQUENCE [LARGE SCALE GENOMIC DNA]</scope>
    <source>
        <strain evidence="3 4">SO2202</strain>
    </source>
</reference>
<dbReference type="eggNOG" id="ENOG502SEGQ">
    <property type="taxonomic scope" value="Eukaryota"/>
</dbReference>
<evidence type="ECO:0000259" key="2">
    <source>
        <dbReference type="Pfam" id="PF09816"/>
    </source>
</evidence>
<organism evidence="3 4">
    <name type="scientific">Sphaerulina musiva (strain SO2202)</name>
    <name type="common">Poplar stem canker fungus</name>
    <name type="synonym">Septoria musiva</name>
    <dbReference type="NCBI Taxonomy" id="692275"/>
    <lineage>
        <taxon>Eukaryota</taxon>
        <taxon>Fungi</taxon>
        <taxon>Dikarya</taxon>
        <taxon>Ascomycota</taxon>
        <taxon>Pezizomycotina</taxon>
        <taxon>Dothideomycetes</taxon>
        <taxon>Dothideomycetidae</taxon>
        <taxon>Mycosphaerellales</taxon>
        <taxon>Mycosphaerellaceae</taxon>
        <taxon>Sphaerulina</taxon>
    </lineage>
</organism>
<feature type="compositionally biased region" description="Acidic residues" evidence="1">
    <location>
        <begin position="136"/>
        <end position="150"/>
    </location>
</feature>
<dbReference type="AlphaFoldDB" id="M3C7C4"/>
<feature type="compositionally biased region" description="Low complexity" evidence="1">
    <location>
        <begin position="196"/>
        <end position="206"/>
    </location>
</feature>
<name>M3C7C4_SPHMS</name>
<keyword evidence="4" id="KW-1185">Reference proteome</keyword>
<proteinExistence type="predicted"/>
<dbReference type="RefSeq" id="XP_016764287.1">
    <property type="nucleotide sequence ID" value="XM_016904535.1"/>
</dbReference>
<feature type="compositionally biased region" description="Basic and acidic residues" evidence="1">
    <location>
        <begin position="243"/>
        <end position="256"/>
    </location>
</feature>
<evidence type="ECO:0000313" key="3">
    <source>
        <dbReference type="EMBL" id="EMF16166.1"/>
    </source>
</evidence>
<dbReference type="Pfam" id="PF09816">
    <property type="entry name" value="EAF"/>
    <property type="match status" value="1"/>
</dbReference>
<feature type="region of interest" description="Disordered" evidence="1">
    <location>
        <begin position="170"/>
        <end position="282"/>
    </location>
</feature>
<sequence length="421" mass="45196">MAAVHGLIDLSGKSQAVFPIRLGASITKPSDGTHFASIRYNHKPALKPTEDVKASIGHGPNGNELLLEAGSGRYAYRGEYRQDVGTFVLVERGEGQDKEMVLERLDGMHTFNLISTPAQSNAAKLEQMYPHLSEAPAEDDLFGDDDEDSPPDASNPFDYRHFLKAELEKQEPVVEPGRSTLGTPVVQPVARSTPGARAVKPAAKSKAPAKRKTAADKSNTKRVKAGQEPATVPPPVKSNPSKAKPDIPKVRMDRKASVRKPSIDDSGELILENETPVTEKPPRAAGAMAWALNGALNTGPISLASAASSPGLASPAPEKGEEAEQEEIQEYEFDFGDGSDVEDEEDQSELVLENGDDDGELVLEDDDADIEEPLELPSPAQAHRPSVSKAVAPGEDEDDDIEKQLALAMAADDEEEESEEE</sequence>
<evidence type="ECO:0000313" key="4">
    <source>
        <dbReference type="Proteomes" id="UP000016931"/>
    </source>
</evidence>
<dbReference type="EMBL" id="KB456261">
    <property type="protein sequence ID" value="EMF16166.1"/>
    <property type="molecule type" value="Genomic_DNA"/>
</dbReference>
<feature type="compositionally biased region" description="Low complexity" evidence="1">
    <location>
        <begin position="300"/>
        <end position="317"/>
    </location>
</feature>
<feature type="region of interest" description="Disordered" evidence="1">
    <location>
        <begin position="300"/>
        <end position="401"/>
    </location>
</feature>
<accession>M3C7C4</accession>
<protein>
    <recommendedName>
        <fullName evidence="2">Transcription elongation factor Eaf N-terminal domain-containing protein</fullName>
    </recommendedName>
</protein>
<gene>
    <name evidence="3" type="ORF">SEPMUDRAFT_147805</name>
</gene>
<dbReference type="OMA" id="VDSTFHM"/>
<evidence type="ECO:0000256" key="1">
    <source>
        <dbReference type="SAM" id="MobiDB-lite"/>
    </source>
</evidence>
<dbReference type="HOGENOM" id="CLU_601261_0_0_1"/>
<feature type="region of interest" description="Disordered" evidence="1">
    <location>
        <begin position="136"/>
        <end position="157"/>
    </location>
</feature>
<feature type="compositionally biased region" description="Acidic residues" evidence="1">
    <location>
        <begin position="321"/>
        <end position="374"/>
    </location>
</feature>
<dbReference type="STRING" id="692275.M3C7C4"/>
<dbReference type="Proteomes" id="UP000016931">
    <property type="component" value="Unassembled WGS sequence"/>
</dbReference>
<feature type="domain" description="Transcription elongation factor Eaf N-terminal" evidence="2">
    <location>
        <begin position="18"/>
        <end position="116"/>
    </location>
</feature>